<name>A0A6J7WNX2_9CAUD</name>
<protein>
    <submittedName>
        <fullName evidence="1">Uncharacterized protein</fullName>
    </submittedName>
</protein>
<accession>A0A6J7WNX2</accession>
<dbReference type="EMBL" id="LR798267">
    <property type="protein sequence ID" value="CAB5219739.1"/>
    <property type="molecule type" value="Genomic_DNA"/>
</dbReference>
<organism evidence="1">
    <name type="scientific">uncultured Caudovirales phage</name>
    <dbReference type="NCBI Taxonomy" id="2100421"/>
    <lineage>
        <taxon>Viruses</taxon>
        <taxon>Duplodnaviria</taxon>
        <taxon>Heunggongvirae</taxon>
        <taxon>Uroviricota</taxon>
        <taxon>Caudoviricetes</taxon>
        <taxon>Peduoviridae</taxon>
        <taxon>Maltschvirus</taxon>
        <taxon>Maltschvirus maltsch</taxon>
    </lineage>
</organism>
<evidence type="ECO:0000313" key="1">
    <source>
        <dbReference type="EMBL" id="CAB5219739.1"/>
    </source>
</evidence>
<reference evidence="1" key="1">
    <citation type="submission" date="2020-05" db="EMBL/GenBank/DDBJ databases">
        <authorList>
            <person name="Chiriac C."/>
            <person name="Salcher M."/>
            <person name="Ghai R."/>
            <person name="Kavagutti S V."/>
        </authorList>
    </citation>
    <scope>NUCLEOTIDE SEQUENCE</scope>
</reference>
<sequence length="152" mass="17006">MMFKKKNAKPPEFSMSEIVSRIRGFILDSQVVEADHISVLLGCPPISSEVADKEADESDIRMSRVQHLIPILYMFSQTMADGVVGHQRAHIEEEFEEGGLDEEDLDGLDALAWAATRKAFSTIAFNTLIGAIAQLVDMGYMDVTKFPKWRSK</sequence>
<gene>
    <name evidence="1" type="ORF">UFOVP221_126</name>
</gene>
<proteinExistence type="predicted"/>